<dbReference type="InParanoid" id="A0A316VQE5"/>
<feature type="transmembrane region" description="Helical" evidence="6">
    <location>
        <begin position="258"/>
        <end position="279"/>
    </location>
</feature>
<evidence type="ECO:0000256" key="4">
    <source>
        <dbReference type="ARBA" id="ARBA00023136"/>
    </source>
</evidence>
<dbReference type="PROSITE" id="PS50850">
    <property type="entry name" value="MFS"/>
    <property type="match status" value="1"/>
</dbReference>
<feature type="transmembrane region" description="Helical" evidence="6">
    <location>
        <begin position="394"/>
        <end position="415"/>
    </location>
</feature>
<evidence type="ECO:0000256" key="3">
    <source>
        <dbReference type="ARBA" id="ARBA00022989"/>
    </source>
</evidence>
<keyword evidence="4 6" id="KW-0472">Membrane</keyword>
<dbReference type="AlphaFoldDB" id="A0A316VQE5"/>
<dbReference type="InterPro" id="IPR036259">
    <property type="entry name" value="MFS_trans_sf"/>
</dbReference>
<dbReference type="Proteomes" id="UP000245771">
    <property type="component" value="Unassembled WGS sequence"/>
</dbReference>
<feature type="transmembrane region" description="Helical" evidence="6">
    <location>
        <begin position="203"/>
        <end position="222"/>
    </location>
</feature>
<evidence type="ECO:0000259" key="7">
    <source>
        <dbReference type="PROSITE" id="PS50850"/>
    </source>
</evidence>
<feature type="transmembrane region" description="Helical" evidence="6">
    <location>
        <begin position="299"/>
        <end position="321"/>
    </location>
</feature>
<feature type="transmembrane region" description="Helical" evidence="6">
    <location>
        <begin position="427"/>
        <end position="452"/>
    </location>
</feature>
<organism evidence="8 9">
    <name type="scientific">Meira miltonrushii</name>
    <dbReference type="NCBI Taxonomy" id="1280837"/>
    <lineage>
        <taxon>Eukaryota</taxon>
        <taxon>Fungi</taxon>
        <taxon>Dikarya</taxon>
        <taxon>Basidiomycota</taxon>
        <taxon>Ustilaginomycotina</taxon>
        <taxon>Exobasidiomycetes</taxon>
        <taxon>Exobasidiales</taxon>
        <taxon>Brachybasidiaceae</taxon>
        <taxon>Meira</taxon>
    </lineage>
</organism>
<feature type="transmembrane region" description="Helical" evidence="6">
    <location>
        <begin position="35"/>
        <end position="61"/>
    </location>
</feature>
<evidence type="ECO:0000256" key="5">
    <source>
        <dbReference type="SAM" id="MobiDB-lite"/>
    </source>
</evidence>
<comment type="subcellular location">
    <subcellularLocation>
        <location evidence="1">Membrane</location>
        <topology evidence="1">Multi-pass membrane protein</topology>
    </subcellularLocation>
</comment>
<evidence type="ECO:0000256" key="1">
    <source>
        <dbReference type="ARBA" id="ARBA00004141"/>
    </source>
</evidence>
<feature type="transmembrane region" description="Helical" evidence="6">
    <location>
        <begin position="171"/>
        <end position="191"/>
    </location>
</feature>
<keyword evidence="2 6" id="KW-0812">Transmembrane</keyword>
<dbReference type="EMBL" id="KZ819602">
    <property type="protein sequence ID" value="PWN37715.1"/>
    <property type="molecule type" value="Genomic_DNA"/>
</dbReference>
<name>A0A316VQE5_9BASI</name>
<evidence type="ECO:0000313" key="9">
    <source>
        <dbReference type="Proteomes" id="UP000245771"/>
    </source>
</evidence>
<dbReference type="PANTHER" id="PTHR23508:SF9">
    <property type="entry name" value="CARBOXYLIC ACID TRANSPORT PROTEIN (AFU_ORTHOLOGUE AFUA_2G09450)"/>
    <property type="match status" value="1"/>
</dbReference>
<dbReference type="STRING" id="1280837.A0A316VQE5"/>
<dbReference type="RefSeq" id="XP_025358017.1">
    <property type="nucleotide sequence ID" value="XM_025496261.1"/>
</dbReference>
<feature type="domain" description="Major facilitator superfamily (MFS) profile" evidence="7">
    <location>
        <begin position="46"/>
        <end position="455"/>
    </location>
</feature>
<dbReference type="InterPro" id="IPR011701">
    <property type="entry name" value="MFS"/>
</dbReference>
<proteinExistence type="predicted"/>
<dbReference type="CDD" id="cd17316">
    <property type="entry name" value="MFS_SV2_like"/>
    <property type="match status" value="1"/>
</dbReference>
<dbReference type="PANTHER" id="PTHR23508">
    <property type="entry name" value="CARBOXYLIC ACID TRANSPORTER PROTEIN HOMOLOG"/>
    <property type="match status" value="1"/>
</dbReference>
<feature type="transmembrane region" description="Helical" evidence="6">
    <location>
        <begin position="81"/>
        <end position="103"/>
    </location>
</feature>
<feature type="transmembrane region" description="Helical" evidence="6">
    <location>
        <begin position="352"/>
        <end position="373"/>
    </location>
</feature>
<dbReference type="SUPFAM" id="SSF103473">
    <property type="entry name" value="MFS general substrate transporter"/>
    <property type="match status" value="1"/>
</dbReference>
<protein>
    <submittedName>
        <fullName evidence="8">MFS general substrate transporter</fullName>
    </submittedName>
</protein>
<feature type="region of interest" description="Disordered" evidence="5">
    <location>
        <begin position="472"/>
        <end position="495"/>
    </location>
</feature>
<dbReference type="GeneID" id="37018042"/>
<dbReference type="GO" id="GO:0046943">
    <property type="term" value="F:carboxylic acid transmembrane transporter activity"/>
    <property type="evidence" value="ECO:0007669"/>
    <property type="project" value="TreeGrafter"/>
</dbReference>
<sequence>MLSIRSIVTKSRLNVLSLFHRHTDERTVNLNPVRLLSMLTFTDWCTFLSAYFCVMIDFFEYSTVAVESVEVAKYFKTTNTAISSGLTLSMLTRVIGAIIFGLLGDCGRKKPLIVNCLYLSIMQILTTKCTNLQGFLICRTFYGIGMGGIFGNAIQSVLDRSPIETKGLTTGLLWSAGDMAIFLTAGVKMALDKHQGDRHDWRTIFYVGAVFSALAALFRFFVTESPQFTQMKKLQEKAKDVKVRVSTFMKNFREMLKLHWGTFVYSSLFVGLLCSASHACADTYPVFLAEGKKLDDQSITKTIMIVATGGFIGSCSGAGLSQKTGRRLCVIIAILVSLCLLPGYIFPRTYQALSAGGFFFIMAGNTAMSVISIHISELSPPAFRSVMAGTSYQLGASLSSPVAVIINAIASSYTIKQRDKDGIVHDIQAYGPVIGIATAILYALVLLFTAIGPEKHSAPIDKFIPATFGTTQVDDRPVVPSDEQPSEPNGEATVA</sequence>
<dbReference type="Pfam" id="PF07690">
    <property type="entry name" value="MFS_1"/>
    <property type="match status" value="1"/>
</dbReference>
<feature type="transmembrane region" description="Helical" evidence="6">
    <location>
        <begin position="328"/>
        <end position="346"/>
    </location>
</feature>
<dbReference type="Gene3D" id="1.20.1250.20">
    <property type="entry name" value="MFS general substrate transporter like domains"/>
    <property type="match status" value="2"/>
</dbReference>
<evidence type="ECO:0000256" key="6">
    <source>
        <dbReference type="SAM" id="Phobius"/>
    </source>
</evidence>
<gene>
    <name evidence="8" type="ORF">FA14DRAFT_117944</name>
</gene>
<evidence type="ECO:0000313" key="8">
    <source>
        <dbReference type="EMBL" id="PWN37715.1"/>
    </source>
</evidence>
<dbReference type="GO" id="GO:0005886">
    <property type="term" value="C:plasma membrane"/>
    <property type="evidence" value="ECO:0007669"/>
    <property type="project" value="TreeGrafter"/>
</dbReference>
<keyword evidence="3 6" id="KW-1133">Transmembrane helix</keyword>
<reference evidence="8 9" key="1">
    <citation type="journal article" date="2018" name="Mol. Biol. Evol.">
        <title>Broad Genomic Sampling Reveals a Smut Pathogenic Ancestry of the Fungal Clade Ustilaginomycotina.</title>
        <authorList>
            <person name="Kijpornyongpan T."/>
            <person name="Mondo S.J."/>
            <person name="Barry K."/>
            <person name="Sandor L."/>
            <person name="Lee J."/>
            <person name="Lipzen A."/>
            <person name="Pangilinan J."/>
            <person name="LaButti K."/>
            <person name="Hainaut M."/>
            <person name="Henrissat B."/>
            <person name="Grigoriev I.V."/>
            <person name="Spatafora J.W."/>
            <person name="Aime M.C."/>
        </authorList>
    </citation>
    <scope>NUCLEOTIDE SEQUENCE [LARGE SCALE GENOMIC DNA]</scope>
    <source>
        <strain evidence="8 9">MCA 3882</strain>
    </source>
</reference>
<dbReference type="InterPro" id="IPR020846">
    <property type="entry name" value="MFS_dom"/>
</dbReference>
<accession>A0A316VQE5</accession>
<evidence type="ECO:0000256" key="2">
    <source>
        <dbReference type="ARBA" id="ARBA00022692"/>
    </source>
</evidence>
<keyword evidence="9" id="KW-1185">Reference proteome</keyword>
<dbReference type="OrthoDB" id="5296287at2759"/>